<evidence type="ECO:0000313" key="1">
    <source>
        <dbReference type="EMBL" id="KAE8417669.1"/>
    </source>
</evidence>
<evidence type="ECO:0000313" key="2">
    <source>
        <dbReference type="Proteomes" id="UP000325395"/>
    </source>
</evidence>
<proteinExistence type="predicted"/>
<name>A0ABQ6WKQ0_9EURO</name>
<organism evidence="1 2">
    <name type="scientific">Aspergillus pseudocaelatus</name>
    <dbReference type="NCBI Taxonomy" id="1825620"/>
    <lineage>
        <taxon>Eukaryota</taxon>
        <taxon>Fungi</taxon>
        <taxon>Dikarya</taxon>
        <taxon>Ascomycota</taxon>
        <taxon>Pezizomycotina</taxon>
        <taxon>Eurotiomycetes</taxon>
        <taxon>Eurotiomycetidae</taxon>
        <taxon>Eurotiales</taxon>
        <taxon>Aspergillaceae</taxon>
        <taxon>Aspergillus</taxon>
        <taxon>Aspergillus subgen. Circumdati</taxon>
    </lineage>
</organism>
<reference evidence="1 2" key="1">
    <citation type="submission" date="2019-04" db="EMBL/GenBank/DDBJ databases">
        <authorList>
            <consortium name="DOE Joint Genome Institute"/>
            <person name="Mondo S."/>
            <person name="Kjaerbolling I."/>
            <person name="Vesth T."/>
            <person name="Frisvad J.C."/>
            <person name="Nybo J.L."/>
            <person name="Theobald S."/>
            <person name="Kildgaard S."/>
            <person name="Isbrandt T."/>
            <person name="Kuo A."/>
            <person name="Sato A."/>
            <person name="Lyhne E.K."/>
            <person name="Kogle M.E."/>
            <person name="Wiebenga A."/>
            <person name="Kun R.S."/>
            <person name="Lubbers R.J."/>
            <person name="Makela M.R."/>
            <person name="Barry K."/>
            <person name="Chovatia M."/>
            <person name="Clum A."/>
            <person name="Daum C."/>
            <person name="Haridas S."/>
            <person name="He G."/>
            <person name="LaButti K."/>
            <person name="Lipzen A."/>
            <person name="Riley R."/>
            <person name="Salamov A."/>
            <person name="Simmons B.A."/>
            <person name="Magnuson J.K."/>
            <person name="Henrissat B."/>
            <person name="Mortensen U.H."/>
            <person name="Larsen T.O."/>
            <person name="Devries R.P."/>
            <person name="Grigoriev I.V."/>
            <person name="Machida M."/>
            <person name="Baker S.E."/>
            <person name="Andersen M.R."/>
            <person name="Cantor M.N."/>
            <person name="Hua S.X."/>
        </authorList>
    </citation>
    <scope>NUCLEOTIDE SEQUENCE [LARGE SCALE GENOMIC DNA]</scope>
    <source>
        <strain evidence="1 2">CBS 117616</strain>
    </source>
</reference>
<dbReference type="Proteomes" id="UP000325395">
    <property type="component" value="Unassembled WGS sequence"/>
</dbReference>
<dbReference type="EMBL" id="ML735735">
    <property type="protein sequence ID" value="KAE8417669.1"/>
    <property type="molecule type" value="Genomic_DNA"/>
</dbReference>
<keyword evidence="2" id="KW-1185">Reference proteome</keyword>
<gene>
    <name evidence="1" type="ORF">BDV36DRAFT_173251</name>
</gene>
<protein>
    <submittedName>
        <fullName evidence="1">Uncharacterized protein</fullName>
    </submittedName>
</protein>
<accession>A0ABQ6WKQ0</accession>
<sequence length="67" mass="7777">MYTSDRSRLGQKCSFTLQLSCQTKSRPFLIVLGLMYERQSRQTWHAPPALFCKFPCGAVVVHAFYFQ</sequence>